<proteinExistence type="predicted"/>
<dbReference type="Proteomes" id="UP000243542">
    <property type="component" value="Unassembled WGS sequence"/>
</dbReference>
<evidence type="ECO:0000256" key="1">
    <source>
        <dbReference type="SAM" id="Phobius"/>
    </source>
</evidence>
<accession>A0A2A9F6P1</accession>
<keyword evidence="3" id="KW-1185">Reference proteome</keyword>
<keyword evidence="1" id="KW-0472">Membrane</keyword>
<feature type="transmembrane region" description="Helical" evidence="1">
    <location>
        <begin position="150"/>
        <end position="168"/>
    </location>
</feature>
<sequence length="172" mass="18090">MSALRRQLRAGLAELPALADAERTEALDVLVTRAENLLRTEQEAEVATEQVRLARLETKRTGIQRTVLYLAIVPVAVGMVSGALMLFGALSAVWLLLALPLLGAGLRIAFGPVGPTPLMVGRRLRAAYLGVPASVCTTLALLVPNGAAETVLVILATIATAATAAFLVQEVR</sequence>
<keyword evidence="1" id="KW-0812">Transmembrane</keyword>
<dbReference type="EMBL" id="PDJK01000002">
    <property type="protein sequence ID" value="PFG47077.1"/>
    <property type="molecule type" value="Genomic_DNA"/>
</dbReference>
<comment type="caution">
    <text evidence="2">The sequence shown here is derived from an EMBL/GenBank/DDBJ whole genome shotgun (WGS) entry which is preliminary data.</text>
</comment>
<feature type="transmembrane region" description="Helical" evidence="1">
    <location>
        <begin position="67"/>
        <end position="87"/>
    </location>
</feature>
<gene>
    <name evidence="2" type="ORF">ATK36_2096</name>
</gene>
<name>A0A2A9F6P1_9PSEU</name>
<reference evidence="2 3" key="1">
    <citation type="submission" date="2017-10" db="EMBL/GenBank/DDBJ databases">
        <title>Sequencing the genomes of 1000 actinobacteria strains.</title>
        <authorList>
            <person name="Klenk H.-P."/>
        </authorList>
    </citation>
    <scope>NUCLEOTIDE SEQUENCE [LARGE SCALE GENOMIC DNA]</scope>
    <source>
        <strain evidence="2 3">DSM 46092</strain>
    </source>
</reference>
<evidence type="ECO:0000313" key="3">
    <source>
        <dbReference type="Proteomes" id="UP000243542"/>
    </source>
</evidence>
<organism evidence="2 3">
    <name type="scientific">Amycolatopsis sulphurea</name>
    <dbReference type="NCBI Taxonomy" id="76022"/>
    <lineage>
        <taxon>Bacteria</taxon>
        <taxon>Bacillati</taxon>
        <taxon>Actinomycetota</taxon>
        <taxon>Actinomycetes</taxon>
        <taxon>Pseudonocardiales</taxon>
        <taxon>Pseudonocardiaceae</taxon>
        <taxon>Amycolatopsis</taxon>
    </lineage>
</organism>
<keyword evidence="1" id="KW-1133">Transmembrane helix</keyword>
<evidence type="ECO:0000313" key="2">
    <source>
        <dbReference type="EMBL" id="PFG47077.1"/>
    </source>
</evidence>
<dbReference type="AlphaFoldDB" id="A0A2A9F6P1"/>
<protein>
    <submittedName>
        <fullName evidence="2">Uncharacterized protein</fullName>
    </submittedName>
</protein>
<feature type="transmembrane region" description="Helical" evidence="1">
    <location>
        <begin position="93"/>
        <end position="114"/>
    </location>
</feature>
<feature type="transmembrane region" description="Helical" evidence="1">
    <location>
        <begin position="126"/>
        <end position="144"/>
    </location>
</feature>